<evidence type="ECO:0000313" key="6">
    <source>
        <dbReference type="EnsemblMetazoa" id="PHUM595770-PA"/>
    </source>
</evidence>
<dbReference type="InterPro" id="IPR007889">
    <property type="entry name" value="HTH_Psq"/>
</dbReference>
<keyword evidence="7" id="KW-1185">Reference proteome</keyword>
<accession>E0W2L5</accession>
<gene>
    <name evidence="6" type="primary">8239605</name>
    <name evidence="5" type="ORF">Phum_PHUM595770</name>
</gene>
<keyword evidence="3" id="KW-0539">Nucleus</keyword>
<dbReference type="EMBL" id="AAZO01007260">
    <property type="status" value="NOT_ANNOTATED_CDS"/>
    <property type="molecule type" value="Genomic_DNA"/>
</dbReference>
<keyword evidence="2" id="KW-0238">DNA-binding</keyword>
<dbReference type="eggNOG" id="KOG3105">
    <property type="taxonomic scope" value="Eukaryota"/>
</dbReference>
<dbReference type="PANTHER" id="PTHR19303">
    <property type="entry name" value="TRANSPOSON"/>
    <property type="match status" value="1"/>
</dbReference>
<reference evidence="5" key="1">
    <citation type="submission" date="2007-04" db="EMBL/GenBank/DDBJ databases">
        <title>Annotation of Pediculus humanus corporis strain USDA.</title>
        <authorList>
            <person name="Kirkness E."/>
            <person name="Hannick L."/>
            <person name="Hass B."/>
            <person name="Bruggner R."/>
            <person name="Lawson D."/>
            <person name="Bidwell S."/>
            <person name="Joardar V."/>
            <person name="Caler E."/>
            <person name="Walenz B."/>
            <person name="Inman J."/>
            <person name="Schobel S."/>
            <person name="Galinsky K."/>
            <person name="Amedeo P."/>
            <person name="Strausberg R."/>
        </authorList>
    </citation>
    <scope>NUCLEOTIDE SEQUENCE</scope>
    <source>
        <strain evidence="5">USDA</strain>
    </source>
</reference>
<dbReference type="InterPro" id="IPR050863">
    <property type="entry name" value="CenT-Element_Derived"/>
</dbReference>
<proteinExistence type="predicted"/>
<evidence type="ECO:0000256" key="1">
    <source>
        <dbReference type="ARBA" id="ARBA00004123"/>
    </source>
</evidence>
<dbReference type="HOGENOM" id="CLU_018294_6_4_1"/>
<dbReference type="SUPFAM" id="SSF46689">
    <property type="entry name" value="Homeodomain-like"/>
    <property type="match status" value="2"/>
</dbReference>
<evidence type="ECO:0000313" key="5">
    <source>
        <dbReference type="EMBL" id="EEB19871.1"/>
    </source>
</evidence>
<evidence type="ECO:0000259" key="4">
    <source>
        <dbReference type="PROSITE" id="PS51253"/>
    </source>
</evidence>
<dbReference type="OMA" id="NFFANCA"/>
<comment type="subcellular location">
    <subcellularLocation>
        <location evidence="1">Nucleus</location>
    </subcellularLocation>
</comment>
<dbReference type="PROSITE" id="PS51253">
    <property type="entry name" value="HTH_CENPB"/>
    <property type="match status" value="1"/>
</dbReference>
<dbReference type="CTD" id="8239605"/>
<name>E0W2L5_PEDHC</name>
<dbReference type="Pfam" id="PF03221">
    <property type="entry name" value="HTH_Tnp_Tc5"/>
    <property type="match status" value="1"/>
</dbReference>
<dbReference type="RefSeq" id="XP_002432609.1">
    <property type="nucleotide sequence ID" value="XM_002432564.1"/>
</dbReference>
<dbReference type="GO" id="GO:0005634">
    <property type="term" value="C:nucleus"/>
    <property type="evidence" value="ECO:0007669"/>
    <property type="project" value="UniProtKB-SubCell"/>
</dbReference>
<dbReference type="AlphaFoldDB" id="E0W2L5"/>
<dbReference type="SMART" id="SM00674">
    <property type="entry name" value="CENPB"/>
    <property type="match status" value="1"/>
</dbReference>
<dbReference type="Proteomes" id="UP000009046">
    <property type="component" value="Unassembled WGS sequence"/>
</dbReference>
<dbReference type="KEGG" id="phu:Phum_PHUM595770"/>
<dbReference type="InterPro" id="IPR006600">
    <property type="entry name" value="HTH_CenpB_DNA-bd_dom"/>
</dbReference>
<dbReference type="InterPro" id="IPR009057">
    <property type="entry name" value="Homeodomain-like_sf"/>
</dbReference>
<dbReference type="VEuPathDB" id="VectorBase:PHUM595770"/>
<dbReference type="EnsemblMetazoa" id="PHUM595770-RA">
    <property type="protein sequence ID" value="PHUM595770-PA"/>
    <property type="gene ID" value="PHUM595770"/>
</dbReference>
<dbReference type="InParanoid" id="E0W2L5"/>
<sequence>MTSVKRKAITIETKLAVIKMLESGAKKSDVCRLFDLVNSSVGSIWKARDKIKSIQSKNLKKIRRPTHENLDTALIKWFRERQLLNLPVSGSGLKTKAQELAKKLEVDNFECSNGWIDRFKKRYAISFTRGNNQSDERCCLDLTWLKEWTDFGGKNIKYEFEDRNKNYGGNSLTA</sequence>
<organism>
    <name type="scientific">Pediculus humanus subsp. corporis</name>
    <name type="common">Body louse</name>
    <dbReference type="NCBI Taxonomy" id="121224"/>
    <lineage>
        <taxon>Eukaryota</taxon>
        <taxon>Metazoa</taxon>
        <taxon>Ecdysozoa</taxon>
        <taxon>Arthropoda</taxon>
        <taxon>Hexapoda</taxon>
        <taxon>Insecta</taxon>
        <taxon>Pterygota</taxon>
        <taxon>Neoptera</taxon>
        <taxon>Paraneoptera</taxon>
        <taxon>Psocodea</taxon>
        <taxon>Troctomorpha</taxon>
        <taxon>Phthiraptera</taxon>
        <taxon>Anoplura</taxon>
        <taxon>Pediculidae</taxon>
        <taxon>Pediculus</taxon>
    </lineage>
</organism>
<dbReference type="PANTHER" id="PTHR19303:SF73">
    <property type="entry name" value="PROTEIN PDC2"/>
    <property type="match status" value="1"/>
</dbReference>
<dbReference type="Gene3D" id="1.10.10.60">
    <property type="entry name" value="Homeodomain-like"/>
    <property type="match status" value="2"/>
</dbReference>
<reference evidence="6" key="3">
    <citation type="submission" date="2021-02" db="UniProtKB">
        <authorList>
            <consortium name="EnsemblMetazoa"/>
        </authorList>
    </citation>
    <scope>IDENTIFICATION</scope>
    <source>
        <strain evidence="6">USDA</strain>
    </source>
</reference>
<dbReference type="Pfam" id="PF04218">
    <property type="entry name" value="CENP-B_N"/>
    <property type="match status" value="1"/>
</dbReference>
<dbReference type="GO" id="GO:0003677">
    <property type="term" value="F:DNA binding"/>
    <property type="evidence" value="ECO:0007669"/>
    <property type="project" value="UniProtKB-KW"/>
</dbReference>
<dbReference type="GeneID" id="8239605"/>
<dbReference type="EMBL" id="DS235879">
    <property type="protein sequence ID" value="EEB19871.1"/>
    <property type="molecule type" value="Genomic_DNA"/>
</dbReference>
<feature type="domain" description="HTH CENPB-type" evidence="4">
    <location>
        <begin position="58"/>
        <end position="129"/>
    </location>
</feature>
<protein>
    <submittedName>
        <fullName evidence="5 6">Cenp-B, putative</fullName>
    </submittedName>
</protein>
<evidence type="ECO:0000313" key="7">
    <source>
        <dbReference type="Proteomes" id="UP000009046"/>
    </source>
</evidence>
<evidence type="ECO:0000256" key="2">
    <source>
        <dbReference type="ARBA" id="ARBA00023125"/>
    </source>
</evidence>
<evidence type="ECO:0000256" key="3">
    <source>
        <dbReference type="ARBA" id="ARBA00023242"/>
    </source>
</evidence>
<reference evidence="5" key="2">
    <citation type="submission" date="2007-04" db="EMBL/GenBank/DDBJ databases">
        <title>The genome of the human body louse.</title>
        <authorList>
            <consortium name="The Human Body Louse Genome Consortium"/>
            <person name="Kirkness E."/>
            <person name="Walenz B."/>
            <person name="Hass B."/>
            <person name="Bruggner R."/>
            <person name="Strausberg R."/>
        </authorList>
    </citation>
    <scope>NUCLEOTIDE SEQUENCE</scope>
    <source>
        <strain evidence="5">USDA</strain>
    </source>
</reference>
<dbReference type="OrthoDB" id="6585662at2759"/>